<evidence type="ECO:0000256" key="5">
    <source>
        <dbReference type="ARBA" id="ARBA00022989"/>
    </source>
</evidence>
<dbReference type="RefSeq" id="WP_154482886.1">
    <property type="nucleotide sequence ID" value="NZ_VUNF01000035.1"/>
</dbReference>
<evidence type="ECO:0000256" key="4">
    <source>
        <dbReference type="ARBA" id="ARBA00022692"/>
    </source>
</evidence>
<protein>
    <submittedName>
        <fullName evidence="8">MATE family efflux transporter</fullName>
    </submittedName>
</protein>
<feature type="transmembrane region" description="Helical" evidence="7">
    <location>
        <begin position="92"/>
        <end position="112"/>
    </location>
</feature>
<dbReference type="AlphaFoldDB" id="A0A6I2U3P3"/>
<feature type="transmembrane region" description="Helical" evidence="7">
    <location>
        <begin position="314"/>
        <end position="335"/>
    </location>
</feature>
<keyword evidence="4 7" id="KW-0812">Transmembrane</keyword>
<feature type="transmembrane region" description="Helical" evidence="7">
    <location>
        <begin position="418"/>
        <end position="438"/>
    </location>
</feature>
<keyword evidence="2" id="KW-0813">Transport</keyword>
<gene>
    <name evidence="8" type="ORF">FYJ72_13305</name>
</gene>
<feature type="transmembrane region" description="Helical" evidence="7">
    <location>
        <begin position="387"/>
        <end position="406"/>
    </location>
</feature>
<keyword evidence="3" id="KW-1003">Cell membrane</keyword>
<evidence type="ECO:0000256" key="1">
    <source>
        <dbReference type="ARBA" id="ARBA00004651"/>
    </source>
</evidence>
<feature type="transmembrane region" description="Helical" evidence="7">
    <location>
        <begin position="168"/>
        <end position="189"/>
    </location>
</feature>
<evidence type="ECO:0000256" key="3">
    <source>
        <dbReference type="ARBA" id="ARBA00022475"/>
    </source>
</evidence>
<comment type="caution">
    <text evidence="8">The sequence shown here is derived from an EMBL/GenBank/DDBJ whole genome shotgun (WGS) entry which is preliminary data.</text>
</comment>
<proteinExistence type="predicted"/>
<dbReference type="EMBL" id="VUNF01000035">
    <property type="protein sequence ID" value="MST78600.1"/>
    <property type="molecule type" value="Genomic_DNA"/>
</dbReference>
<dbReference type="InterPro" id="IPR052031">
    <property type="entry name" value="Membrane_Transporter-Flippase"/>
</dbReference>
<sequence length="451" mass="49686">MNRTDLTQGNIWGNITTFLLPYILAYFLQILYGLADLFVIGRYCNVDSTTAVSNGAQVMYFVTCVVIGLAMGTTVNTAHAIGAKDQHRASRVIGNTATMFFTLSILLALVLLCCRDGIVRLMDTPPEAVEGIRDYLMVCFIGIPFIMAYNVIASIFRGLGDSKSPMYFVAVACVVNILLDFFFIGYLGWGARGAALGTTLSQMFSVMVALLAIRRHREVFDVHRHDFRPNRQTVKSILKIGFPIAMQDGFIQLGFLAIAVIANGRGVYDAGAVGIVEKFIGLVFILPSAMLSTVSAICSQNYGAGNVDRVLKTLRCSLVIIFGYGILMIAVWEIFPEVAVGIFTDDPVVVEKGAVYLQGYIYDCLFAGIHFCFSGLFTACGYSIISFVYNFLSVILVRIPLAYLASEMYPDTLYPMGITTWFGSLFSVIICVVVYRWMVKHHKFSHSIVAS</sequence>
<keyword evidence="5 7" id="KW-1133">Transmembrane helix</keyword>
<name>A0A6I2U3P3_9BACT</name>
<dbReference type="Proteomes" id="UP000450161">
    <property type="component" value="Unassembled WGS sequence"/>
</dbReference>
<feature type="transmembrane region" description="Helical" evidence="7">
    <location>
        <begin position="355"/>
        <end position="380"/>
    </location>
</feature>
<feature type="transmembrane region" description="Helical" evidence="7">
    <location>
        <begin position="58"/>
        <end position="80"/>
    </location>
</feature>
<feature type="transmembrane region" description="Helical" evidence="7">
    <location>
        <begin position="249"/>
        <end position="268"/>
    </location>
</feature>
<dbReference type="CDD" id="cd13138">
    <property type="entry name" value="MATE_yoeA_like"/>
    <property type="match status" value="1"/>
</dbReference>
<dbReference type="InterPro" id="IPR048279">
    <property type="entry name" value="MdtK-like"/>
</dbReference>
<accession>A0A6I2U3P3</accession>
<dbReference type="PIRSF" id="PIRSF006603">
    <property type="entry name" value="DinF"/>
    <property type="match status" value="1"/>
</dbReference>
<organism evidence="8 9">
    <name type="scientific">Segatella copri</name>
    <dbReference type="NCBI Taxonomy" id="165179"/>
    <lineage>
        <taxon>Bacteria</taxon>
        <taxon>Pseudomonadati</taxon>
        <taxon>Bacteroidota</taxon>
        <taxon>Bacteroidia</taxon>
        <taxon>Bacteroidales</taxon>
        <taxon>Prevotellaceae</taxon>
        <taxon>Segatella</taxon>
    </lineage>
</organism>
<dbReference type="NCBIfam" id="TIGR00797">
    <property type="entry name" value="matE"/>
    <property type="match status" value="1"/>
</dbReference>
<dbReference type="InterPro" id="IPR002528">
    <property type="entry name" value="MATE_fam"/>
</dbReference>
<dbReference type="Pfam" id="PF01554">
    <property type="entry name" value="MatE"/>
    <property type="match status" value="2"/>
</dbReference>
<reference evidence="8 9" key="1">
    <citation type="submission" date="2019-08" db="EMBL/GenBank/DDBJ databases">
        <title>In-depth cultivation of the pig gut microbiome towards novel bacterial diversity and tailored functional studies.</title>
        <authorList>
            <person name="Wylensek D."/>
            <person name="Hitch T.C.A."/>
            <person name="Clavel T."/>
        </authorList>
    </citation>
    <scope>NUCLEOTIDE SEQUENCE [LARGE SCALE GENOMIC DNA]</scope>
    <source>
        <strain evidence="8 9">LKV-178-WT-2C</strain>
    </source>
</reference>
<dbReference type="GO" id="GO:0015297">
    <property type="term" value="F:antiporter activity"/>
    <property type="evidence" value="ECO:0007669"/>
    <property type="project" value="InterPro"/>
</dbReference>
<evidence type="ECO:0000256" key="2">
    <source>
        <dbReference type="ARBA" id="ARBA00022448"/>
    </source>
</evidence>
<evidence type="ECO:0000313" key="9">
    <source>
        <dbReference type="Proteomes" id="UP000450161"/>
    </source>
</evidence>
<keyword evidence="6 7" id="KW-0472">Membrane</keyword>
<evidence type="ECO:0000256" key="6">
    <source>
        <dbReference type="ARBA" id="ARBA00023136"/>
    </source>
</evidence>
<evidence type="ECO:0000256" key="7">
    <source>
        <dbReference type="SAM" id="Phobius"/>
    </source>
</evidence>
<comment type="subcellular location">
    <subcellularLocation>
        <location evidence="1">Cell membrane</location>
        <topology evidence="1">Multi-pass membrane protein</topology>
    </subcellularLocation>
</comment>
<feature type="transmembrane region" description="Helical" evidence="7">
    <location>
        <begin position="132"/>
        <end position="156"/>
    </location>
</feature>
<dbReference type="GO" id="GO:0042910">
    <property type="term" value="F:xenobiotic transmembrane transporter activity"/>
    <property type="evidence" value="ECO:0007669"/>
    <property type="project" value="InterPro"/>
</dbReference>
<feature type="transmembrane region" description="Helical" evidence="7">
    <location>
        <begin position="12"/>
        <end position="32"/>
    </location>
</feature>
<feature type="transmembrane region" description="Helical" evidence="7">
    <location>
        <begin position="280"/>
        <end position="302"/>
    </location>
</feature>
<dbReference type="PANTHER" id="PTHR43549:SF3">
    <property type="entry name" value="MULTIDRUG RESISTANCE PROTEIN YPNP-RELATED"/>
    <property type="match status" value="1"/>
</dbReference>
<dbReference type="PANTHER" id="PTHR43549">
    <property type="entry name" value="MULTIDRUG RESISTANCE PROTEIN YPNP-RELATED"/>
    <property type="match status" value="1"/>
</dbReference>
<evidence type="ECO:0000313" key="8">
    <source>
        <dbReference type="EMBL" id="MST78600.1"/>
    </source>
</evidence>
<dbReference type="GO" id="GO:0005886">
    <property type="term" value="C:plasma membrane"/>
    <property type="evidence" value="ECO:0007669"/>
    <property type="project" value="UniProtKB-SubCell"/>
</dbReference>